<gene>
    <name evidence="1" type="ORF">dnm_042870</name>
</gene>
<sequence>MNTFRNHCIFPFIKMPNSPVVNASARGAWLYAFSGRASLSLS</sequence>
<evidence type="ECO:0000313" key="2">
    <source>
        <dbReference type="Proteomes" id="UP000663722"/>
    </source>
</evidence>
<organism evidence="1 2">
    <name type="scientific">Desulfonema magnum</name>
    <dbReference type="NCBI Taxonomy" id="45655"/>
    <lineage>
        <taxon>Bacteria</taxon>
        <taxon>Pseudomonadati</taxon>
        <taxon>Thermodesulfobacteriota</taxon>
        <taxon>Desulfobacteria</taxon>
        <taxon>Desulfobacterales</taxon>
        <taxon>Desulfococcaceae</taxon>
        <taxon>Desulfonema</taxon>
    </lineage>
</organism>
<dbReference type="AlphaFoldDB" id="A0A975GNX9"/>
<dbReference type="KEGG" id="dmm:dnm_042870"/>
<accession>A0A975GNX9</accession>
<proteinExistence type="predicted"/>
<reference evidence="1" key="1">
    <citation type="journal article" date="2021" name="Microb. Physiol.">
        <title>Proteogenomic Insights into the Physiology of Marine, Sulfate-Reducing, Filamentous Desulfonema limicola and Desulfonema magnum.</title>
        <authorList>
            <person name="Schnaars V."/>
            <person name="Wohlbrand L."/>
            <person name="Scheve S."/>
            <person name="Hinrichs C."/>
            <person name="Reinhardt R."/>
            <person name="Rabus R."/>
        </authorList>
    </citation>
    <scope>NUCLEOTIDE SEQUENCE</scope>
    <source>
        <strain evidence="1">4be13</strain>
    </source>
</reference>
<evidence type="ECO:0000313" key="1">
    <source>
        <dbReference type="EMBL" id="QTA88245.1"/>
    </source>
</evidence>
<name>A0A975GNX9_9BACT</name>
<protein>
    <submittedName>
        <fullName evidence="1">Uncharacterized protein</fullName>
    </submittedName>
</protein>
<dbReference type="EMBL" id="CP061800">
    <property type="protein sequence ID" value="QTA88245.1"/>
    <property type="molecule type" value="Genomic_DNA"/>
</dbReference>
<keyword evidence="2" id="KW-1185">Reference proteome</keyword>
<dbReference type="Proteomes" id="UP000663722">
    <property type="component" value="Chromosome"/>
</dbReference>